<proteinExistence type="predicted"/>
<dbReference type="Gene3D" id="3.40.50.150">
    <property type="entry name" value="Vaccinia Virus protein VP39"/>
    <property type="match status" value="1"/>
</dbReference>
<dbReference type="InterPro" id="IPR029063">
    <property type="entry name" value="SAM-dependent_MTases_sf"/>
</dbReference>
<organism evidence="1 2">
    <name type="scientific">Trichonephila clavipes</name>
    <name type="common">Golden silk orbweaver</name>
    <name type="synonym">Nephila clavipes</name>
    <dbReference type="NCBI Taxonomy" id="2585209"/>
    <lineage>
        <taxon>Eukaryota</taxon>
        <taxon>Metazoa</taxon>
        <taxon>Ecdysozoa</taxon>
        <taxon>Arthropoda</taxon>
        <taxon>Chelicerata</taxon>
        <taxon>Arachnida</taxon>
        <taxon>Araneae</taxon>
        <taxon>Araneomorphae</taxon>
        <taxon>Entelegynae</taxon>
        <taxon>Araneoidea</taxon>
        <taxon>Nephilidae</taxon>
        <taxon>Trichonephila</taxon>
    </lineage>
</organism>
<dbReference type="SUPFAM" id="SSF53335">
    <property type="entry name" value="S-adenosyl-L-methionine-dependent methyltransferases"/>
    <property type="match status" value="1"/>
</dbReference>
<reference evidence="1" key="1">
    <citation type="submission" date="2020-08" db="EMBL/GenBank/DDBJ databases">
        <title>Multicomponent nature underlies the extraordinary mechanical properties of spider dragline silk.</title>
        <authorList>
            <person name="Kono N."/>
            <person name="Nakamura H."/>
            <person name="Mori M."/>
            <person name="Yoshida Y."/>
            <person name="Ohtoshi R."/>
            <person name="Malay A.D."/>
            <person name="Moran D.A.P."/>
            <person name="Tomita M."/>
            <person name="Numata K."/>
            <person name="Arakawa K."/>
        </authorList>
    </citation>
    <scope>NUCLEOTIDE SEQUENCE</scope>
</reference>
<keyword evidence="2" id="KW-1185">Reference proteome</keyword>
<accession>A0A8X6VNP6</accession>
<name>A0A8X6VNP6_TRICX</name>
<evidence type="ECO:0000313" key="2">
    <source>
        <dbReference type="Proteomes" id="UP000887159"/>
    </source>
</evidence>
<gene>
    <name evidence="1" type="primary">NCL1_48804</name>
    <name evidence="1" type="ORF">TNCV_4828521</name>
</gene>
<dbReference type="AlphaFoldDB" id="A0A8X6VNP6"/>
<protein>
    <submittedName>
        <fullName evidence="1">Uncharacterized protein</fullName>
    </submittedName>
</protein>
<comment type="caution">
    <text evidence="1">The sequence shown here is derived from an EMBL/GenBank/DDBJ whole genome shotgun (WGS) entry which is preliminary data.</text>
</comment>
<sequence length="522" mass="61796">MERENSSFFTDGVKDKPASVKMDLEICELYHKAIEVLLCEEEYENSIKDIRRFLLLFIHLQKSLNKKQKSSKKVVPNKQLCELKQILFYRILYIYWNSTCFSSAVALHFRKFLVGNPLVLKELKSKKIIRICSLGGGCLSDVIAMVKVLESRENAEKRMDIRVSVVDTDKKWMITCFTILQRLEHFFNATWKIDFTQADLTKPLSDSVQEMIKTADIVSMVMFLSEVKDATKQQKILPMVRKLMQPGSILFFVDYSKPSLITALEYNSVDLSKYNLLYKSTSELHTLDESVLDRVFRLYYDKFHLSQFCTHITVTTRVWRRSSGLDAQNIANLICQKEKLAEMEKNLAKNKILIQKVTKEIQLLQKYRIESIKYWIIIFNNEKKERWWNKKQIRKIIRPEEDFINIELQKKRSLLETLKKDIGIEEQKLKNLQSYLSKHEKVYTVANSKEGKIEANDYEKYVVKLMRHLKQKYSVYSKYKVNDSKCAGWHRRRLRMRKWDFNSEVNCENENDESFSNRDTDG</sequence>
<dbReference type="EMBL" id="BMAU01021330">
    <property type="protein sequence ID" value="GFY14649.1"/>
    <property type="molecule type" value="Genomic_DNA"/>
</dbReference>
<evidence type="ECO:0000313" key="1">
    <source>
        <dbReference type="EMBL" id="GFY14649.1"/>
    </source>
</evidence>
<dbReference type="Proteomes" id="UP000887159">
    <property type="component" value="Unassembled WGS sequence"/>
</dbReference>